<proteinExistence type="inferred from homology"/>
<dbReference type="Gene3D" id="1.10.520.30">
    <property type="entry name" value="AF1862-like domain"/>
    <property type="match status" value="1"/>
</dbReference>
<evidence type="ECO:0000313" key="7">
    <source>
        <dbReference type="Proteomes" id="UP000291213"/>
    </source>
</evidence>
<keyword evidence="3" id="KW-0963">Cytoplasm</keyword>
<sequence>MDPLDLAISHAAAVHEALEAYRRVCLGGEGDEKPGRGLKRRARSLPGLILSSGLIPALTFYMSKADTQAYREYVRLLEKAERGEKGAAASLVEAAAGGGGEACRGDSVLTELSGGEGAGYSLALAMASRALQRLARVEAGGDGGFAGLAATLREGLGSPEKEAAATQLLIDYLQEVKKLVEAIVKE</sequence>
<evidence type="ECO:0000256" key="2">
    <source>
        <dbReference type="ARBA" id="ARBA00006161"/>
    </source>
</evidence>
<comment type="caution">
    <text evidence="6">The sequence shown here is derived from an EMBL/GenBank/DDBJ whole genome shotgun (WGS) entry which is preliminary data.</text>
</comment>
<reference evidence="6 7" key="1">
    <citation type="submission" date="2017-02" db="EMBL/GenBank/DDBJ databases">
        <title>isolation and characterization of a novel temperate virus Aeropyrum globular virus 1 infecting hyperthermophilic archaeon Aeropyrum.</title>
        <authorList>
            <person name="Yumiya M."/>
            <person name="Yoshida T."/>
            <person name="Sako Y."/>
        </authorList>
    </citation>
    <scope>NUCLEOTIDE SEQUENCE [LARGE SCALE GENOMIC DNA]</scope>
    <source>
        <strain evidence="6 7">YK1-12-2013</strain>
    </source>
</reference>
<comment type="subcellular location">
    <subcellularLocation>
        <location evidence="1">Cytoplasm</location>
    </subcellularLocation>
</comment>
<protein>
    <recommendedName>
        <fullName evidence="5">CRISPR type III-B/RAMP module-associated protein Cmr5</fullName>
    </recommendedName>
</protein>
<evidence type="ECO:0000256" key="1">
    <source>
        <dbReference type="ARBA" id="ARBA00004496"/>
    </source>
</evidence>
<dbReference type="GO" id="GO:0005737">
    <property type="term" value="C:cytoplasm"/>
    <property type="evidence" value="ECO:0007669"/>
    <property type="project" value="UniProtKB-SubCell"/>
</dbReference>
<evidence type="ECO:0000256" key="5">
    <source>
        <dbReference type="ARBA" id="ARBA00030001"/>
    </source>
</evidence>
<dbReference type="EMBL" id="BDMD01000044">
    <property type="protein sequence ID" value="GBF09152.1"/>
    <property type="molecule type" value="Genomic_DNA"/>
</dbReference>
<evidence type="ECO:0000256" key="4">
    <source>
        <dbReference type="ARBA" id="ARBA00023118"/>
    </source>
</evidence>
<dbReference type="InterPro" id="IPR023101">
    <property type="entry name" value="AF1862-like_dom_sf"/>
</dbReference>
<dbReference type="Pfam" id="PF09701">
    <property type="entry name" value="Cas_Cmr5"/>
    <property type="match status" value="1"/>
</dbReference>
<keyword evidence="4" id="KW-0051">Antiviral defense</keyword>
<comment type="similarity">
    <text evidence="2">Belongs to the CRISPR system Cmr5 family.</text>
</comment>
<evidence type="ECO:0000313" key="6">
    <source>
        <dbReference type="EMBL" id="GBF09152.1"/>
    </source>
</evidence>
<dbReference type="Proteomes" id="UP000291213">
    <property type="component" value="Unassembled WGS sequence"/>
</dbReference>
<dbReference type="NCBIfam" id="TIGR01881">
    <property type="entry name" value="cas_Cmr5"/>
    <property type="match status" value="1"/>
</dbReference>
<name>A0A401H9X0_AERPX</name>
<gene>
    <name evidence="6" type="ORF">apy_08770</name>
</gene>
<dbReference type="InterPro" id="IPR010160">
    <property type="entry name" value="CRISPR-assoc_prot_Cmr5"/>
</dbReference>
<organism evidence="6 7">
    <name type="scientific">Aeropyrum pernix</name>
    <dbReference type="NCBI Taxonomy" id="56636"/>
    <lineage>
        <taxon>Archaea</taxon>
        <taxon>Thermoproteota</taxon>
        <taxon>Thermoprotei</taxon>
        <taxon>Desulfurococcales</taxon>
        <taxon>Desulfurococcaceae</taxon>
        <taxon>Aeropyrum</taxon>
    </lineage>
</organism>
<dbReference type="GO" id="GO:0051607">
    <property type="term" value="P:defense response to virus"/>
    <property type="evidence" value="ECO:0007669"/>
    <property type="project" value="UniProtKB-KW"/>
</dbReference>
<dbReference type="RefSeq" id="WP_131160154.1">
    <property type="nucleotide sequence ID" value="NZ_BDMD01000044.1"/>
</dbReference>
<evidence type="ECO:0000256" key="3">
    <source>
        <dbReference type="ARBA" id="ARBA00022490"/>
    </source>
</evidence>
<dbReference type="SUPFAM" id="SSF158568">
    <property type="entry name" value="AF1862-like"/>
    <property type="match status" value="1"/>
</dbReference>
<accession>A0A401H9X0</accession>
<dbReference type="AlphaFoldDB" id="A0A401H9X0"/>